<comment type="similarity">
    <text evidence="2 8">Belongs to the class-V pyridoxal-phosphate-dependent aminotransferase family. Csd subfamily.</text>
</comment>
<keyword evidence="5 8" id="KW-0663">Pyridoxal phosphate</keyword>
<evidence type="ECO:0000313" key="11">
    <source>
        <dbReference type="Proteomes" id="UP000473699"/>
    </source>
</evidence>
<dbReference type="PANTHER" id="PTHR43586">
    <property type="entry name" value="CYSTEINE DESULFURASE"/>
    <property type="match status" value="1"/>
</dbReference>
<dbReference type="Pfam" id="PF00266">
    <property type="entry name" value="Aminotran_5"/>
    <property type="match status" value="1"/>
</dbReference>
<evidence type="ECO:0000256" key="6">
    <source>
        <dbReference type="ARBA" id="ARBA00050776"/>
    </source>
</evidence>
<dbReference type="CDD" id="cd06453">
    <property type="entry name" value="SufS_like"/>
    <property type="match status" value="1"/>
</dbReference>
<dbReference type="InterPro" id="IPR015422">
    <property type="entry name" value="PyrdxlP-dep_Trfase_small"/>
</dbReference>
<reference evidence="10 11" key="1">
    <citation type="submission" date="2019-08" db="EMBL/GenBank/DDBJ databases">
        <title>In-depth cultivation of the pig gut microbiome towards novel bacterial diversity and tailored functional studies.</title>
        <authorList>
            <person name="Wylensek D."/>
            <person name="Hitch T.C.A."/>
            <person name="Clavel T."/>
        </authorList>
    </citation>
    <scope>NUCLEOTIDE SEQUENCE [LARGE SCALE GENOMIC DNA]</scope>
    <source>
        <strain evidence="10 11">SM-530-WT-4B</strain>
    </source>
</reference>
<comment type="function">
    <text evidence="8">Catalyzes the removal of elemental sulfur and selenium atoms from L-cysteine, L-cystine, L-selenocysteine, and L-selenocystine to produce L-alanine.</text>
</comment>
<accession>A0A6L5YDR2</accession>
<organism evidence="10 11">
    <name type="scientific">Pyramidobacter porci</name>
    <dbReference type="NCBI Taxonomy" id="2605789"/>
    <lineage>
        <taxon>Bacteria</taxon>
        <taxon>Thermotogati</taxon>
        <taxon>Synergistota</taxon>
        <taxon>Synergistia</taxon>
        <taxon>Synergistales</taxon>
        <taxon>Dethiosulfovibrionaceae</taxon>
        <taxon>Pyramidobacter</taxon>
    </lineage>
</organism>
<dbReference type="InterPro" id="IPR015424">
    <property type="entry name" value="PyrdxlP-dep_Trfase"/>
</dbReference>
<proteinExistence type="inferred from homology"/>
<sequence length="413" mass="44955">MSEAELKREDERLRGDFPIFADKELVYLDSSATTQKPKRVLDAVLDYYEKNNANPLRGLYGLSVAATEVYENARAAVRKFINAAAPEEIVFTRNATESLNLVAYSYGMNFLKPGDEILVSVMEHHSNLLPWQNVARATGAALKFVDCAPDGSLTAEAFAAALTPRTRLAAVTHVSNVLGVRNDLKTFAGLCRRNGTILVADGAQSVPHLPVDVRELGVDFLAFSGHKMLAPMGIGVLYGRRELLDKMPPFLYGGEMIESVRRDGATYAAAPHKFEAGTVNAGGAAGLAAAIEYIRSVGFETIQRRENDLCALALNEMKKIPHVHVLGSDDPLDHHGILSFTIDGVHPHDIAAICDEARICVRAGHHCAQPLLEHLGCRSTARASVAFYNTEGDIRRFIACLAGIRKKMGYDGK</sequence>
<keyword evidence="4 8" id="KW-0808">Transferase</keyword>
<name>A0A6L5YDR2_9BACT</name>
<dbReference type="InterPro" id="IPR020578">
    <property type="entry name" value="Aminotrans_V_PyrdxlP_BS"/>
</dbReference>
<gene>
    <name evidence="10" type="primary">sufS</name>
    <name evidence="10" type="ORF">FYJ74_09830</name>
</gene>
<evidence type="ECO:0000256" key="5">
    <source>
        <dbReference type="ARBA" id="ARBA00022898"/>
    </source>
</evidence>
<dbReference type="InterPro" id="IPR000192">
    <property type="entry name" value="Aminotrans_V_dom"/>
</dbReference>
<comment type="caution">
    <text evidence="10">The sequence shown here is derived from an EMBL/GenBank/DDBJ whole genome shotgun (WGS) entry which is preliminary data.</text>
</comment>
<keyword evidence="11" id="KW-1185">Reference proteome</keyword>
<evidence type="ECO:0000313" key="10">
    <source>
        <dbReference type="EMBL" id="MST56329.1"/>
    </source>
</evidence>
<evidence type="ECO:0000259" key="9">
    <source>
        <dbReference type="Pfam" id="PF00266"/>
    </source>
</evidence>
<dbReference type="InterPro" id="IPR016454">
    <property type="entry name" value="Cysteine_dSase"/>
</dbReference>
<dbReference type="EMBL" id="VUNH01000011">
    <property type="protein sequence ID" value="MST56329.1"/>
    <property type="molecule type" value="Genomic_DNA"/>
</dbReference>
<comment type="cofactor">
    <cofactor evidence="1 7">
        <name>pyridoxal 5'-phosphate</name>
        <dbReference type="ChEBI" id="CHEBI:597326"/>
    </cofactor>
</comment>
<dbReference type="InterPro" id="IPR010970">
    <property type="entry name" value="Cys_dSase_SufS"/>
</dbReference>
<evidence type="ECO:0000256" key="4">
    <source>
        <dbReference type="ARBA" id="ARBA00022679"/>
    </source>
</evidence>
<dbReference type="GO" id="GO:0031071">
    <property type="term" value="F:cysteine desulfurase activity"/>
    <property type="evidence" value="ECO:0007669"/>
    <property type="project" value="UniProtKB-UniRule"/>
</dbReference>
<dbReference type="GO" id="GO:0030170">
    <property type="term" value="F:pyridoxal phosphate binding"/>
    <property type="evidence" value="ECO:0007669"/>
    <property type="project" value="UniProtKB-UniRule"/>
</dbReference>
<feature type="domain" description="Aminotransferase class V" evidence="9">
    <location>
        <begin position="26"/>
        <end position="397"/>
    </location>
</feature>
<evidence type="ECO:0000256" key="1">
    <source>
        <dbReference type="ARBA" id="ARBA00001933"/>
    </source>
</evidence>
<dbReference type="PANTHER" id="PTHR43586:SF8">
    <property type="entry name" value="CYSTEINE DESULFURASE 1, CHLOROPLASTIC"/>
    <property type="match status" value="1"/>
</dbReference>
<dbReference type="AlphaFoldDB" id="A0A6L5YDR2"/>
<dbReference type="SUPFAM" id="SSF53383">
    <property type="entry name" value="PLP-dependent transferases"/>
    <property type="match status" value="1"/>
</dbReference>
<evidence type="ECO:0000256" key="2">
    <source>
        <dbReference type="ARBA" id="ARBA00010447"/>
    </source>
</evidence>
<comment type="catalytic activity">
    <reaction evidence="6 8">
        <text>(sulfur carrier)-H + L-cysteine = (sulfur carrier)-SH + L-alanine</text>
        <dbReference type="Rhea" id="RHEA:43892"/>
        <dbReference type="Rhea" id="RHEA-COMP:14737"/>
        <dbReference type="Rhea" id="RHEA-COMP:14739"/>
        <dbReference type="ChEBI" id="CHEBI:29917"/>
        <dbReference type="ChEBI" id="CHEBI:35235"/>
        <dbReference type="ChEBI" id="CHEBI:57972"/>
        <dbReference type="ChEBI" id="CHEBI:64428"/>
        <dbReference type="EC" id="2.8.1.7"/>
    </reaction>
</comment>
<dbReference type="Gene3D" id="3.90.1150.10">
    <property type="entry name" value="Aspartate Aminotransferase, domain 1"/>
    <property type="match status" value="1"/>
</dbReference>
<protein>
    <recommendedName>
        <fullName evidence="3 8">Cysteine desulfurase</fullName>
        <ecNumber evidence="3 8">2.8.1.7</ecNumber>
    </recommendedName>
</protein>
<evidence type="ECO:0000256" key="8">
    <source>
        <dbReference type="RuleBase" id="RU004506"/>
    </source>
</evidence>
<dbReference type="RefSeq" id="WP_154529412.1">
    <property type="nucleotide sequence ID" value="NZ_VUNH01000011.1"/>
</dbReference>
<dbReference type="Proteomes" id="UP000473699">
    <property type="component" value="Unassembled WGS sequence"/>
</dbReference>
<evidence type="ECO:0000256" key="3">
    <source>
        <dbReference type="ARBA" id="ARBA00012239"/>
    </source>
</evidence>
<dbReference type="PIRSF" id="PIRSF005572">
    <property type="entry name" value="NifS"/>
    <property type="match status" value="1"/>
</dbReference>
<dbReference type="PROSITE" id="PS00595">
    <property type="entry name" value="AA_TRANSFER_CLASS_5"/>
    <property type="match status" value="1"/>
</dbReference>
<dbReference type="GO" id="GO:0006534">
    <property type="term" value="P:cysteine metabolic process"/>
    <property type="evidence" value="ECO:0007669"/>
    <property type="project" value="UniProtKB-UniRule"/>
</dbReference>
<dbReference type="EC" id="2.8.1.7" evidence="3 8"/>
<dbReference type="NCBIfam" id="TIGR01979">
    <property type="entry name" value="sufS"/>
    <property type="match status" value="1"/>
</dbReference>
<evidence type="ECO:0000256" key="7">
    <source>
        <dbReference type="RuleBase" id="RU004504"/>
    </source>
</evidence>
<dbReference type="InterPro" id="IPR015421">
    <property type="entry name" value="PyrdxlP-dep_Trfase_major"/>
</dbReference>
<dbReference type="Gene3D" id="3.40.640.10">
    <property type="entry name" value="Type I PLP-dependent aspartate aminotransferase-like (Major domain)"/>
    <property type="match status" value="1"/>
</dbReference>